<dbReference type="Gene3D" id="3.40.33.10">
    <property type="entry name" value="CAP"/>
    <property type="match status" value="1"/>
</dbReference>
<reference evidence="3" key="1">
    <citation type="journal article" date="2023" name="G3 (Bethesda)">
        <title>A reference genome for the long-term kleptoplast-retaining sea slug Elysia crispata morphotype clarki.</title>
        <authorList>
            <person name="Eastman K.E."/>
            <person name="Pendleton A.L."/>
            <person name="Shaikh M.A."/>
            <person name="Suttiyut T."/>
            <person name="Ogas R."/>
            <person name="Tomko P."/>
            <person name="Gavelis G."/>
            <person name="Widhalm J.R."/>
            <person name="Wisecaver J.H."/>
        </authorList>
    </citation>
    <scope>NUCLEOTIDE SEQUENCE</scope>
    <source>
        <strain evidence="3">ECLA1</strain>
    </source>
</reference>
<feature type="region of interest" description="Disordered" evidence="1">
    <location>
        <begin position="1"/>
        <end position="82"/>
    </location>
</feature>
<dbReference type="Pfam" id="PF00188">
    <property type="entry name" value="CAP"/>
    <property type="match status" value="1"/>
</dbReference>
<evidence type="ECO:0000256" key="1">
    <source>
        <dbReference type="SAM" id="MobiDB-lite"/>
    </source>
</evidence>
<dbReference type="InterPro" id="IPR001283">
    <property type="entry name" value="CRISP-related"/>
</dbReference>
<dbReference type="AlphaFoldDB" id="A0AAE1E8P2"/>
<feature type="domain" description="SCP" evidence="2">
    <location>
        <begin position="85"/>
        <end position="225"/>
    </location>
</feature>
<dbReference type="GO" id="GO:0005576">
    <property type="term" value="C:extracellular region"/>
    <property type="evidence" value="ECO:0007669"/>
    <property type="project" value="InterPro"/>
</dbReference>
<protein>
    <recommendedName>
        <fullName evidence="2">SCP domain-containing protein</fullName>
    </recommendedName>
</protein>
<dbReference type="InterPro" id="IPR035940">
    <property type="entry name" value="CAP_sf"/>
</dbReference>
<evidence type="ECO:0000313" key="4">
    <source>
        <dbReference type="Proteomes" id="UP001283361"/>
    </source>
</evidence>
<feature type="compositionally biased region" description="Basic and acidic residues" evidence="1">
    <location>
        <begin position="15"/>
        <end position="68"/>
    </location>
</feature>
<sequence>MGCGTSKPSPTVLRDTSEEKAGPSTKPSEENFKQTPDQRSDRLDGKETKSSKKCDSPSLQRKESPKSEESEDSESSSYEEVPLKDFRQRALKHHNKLRALHGCPPLKLSKDLNQYAQKWAENMAKKNKLYHSNATMDNGEKLGENVGMNYNSEGADFKGHEPVQMFYDEIKLYNFKKGSGQPGTGHFTQVVWRETTELGMGKARSADGKSVYACGSYRDPGNVDFIGQPQYWRKNVPPPL</sequence>
<dbReference type="PROSITE" id="PS01009">
    <property type="entry name" value="CRISP_1"/>
    <property type="match status" value="1"/>
</dbReference>
<proteinExistence type="predicted"/>
<evidence type="ECO:0000313" key="3">
    <source>
        <dbReference type="EMBL" id="KAK3798376.1"/>
    </source>
</evidence>
<evidence type="ECO:0000259" key="2">
    <source>
        <dbReference type="SMART" id="SM00198"/>
    </source>
</evidence>
<dbReference type="Proteomes" id="UP001283361">
    <property type="component" value="Unassembled WGS sequence"/>
</dbReference>
<dbReference type="FunFam" id="3.40.33.10:FF:000002">
    <property type="entry name" value="Golgi-associated plant pathogenesis-related protein 1"/>
    <property type="match status" value="1"/>
</dbReference>
<dbReference type="InterPro" id="IPR014044">
    <property type="entry name" value="CAP_dom"/>
</dbReference>
<organism evidence="3 4">
    <name type="scientific">Elysia crispata</name>
    <name type="common">lettuce slug</name>
    <dbReference type="NCBI Taxonomy" id="231223"/>
    <lineage>
        <taxon>Eukaryota</taxon>
        <taxon>Metazoa</taxon>
        <taxon>Spiralia</taxon>
        <taxon>Lophotrochozoa</taxon>
        <taxon>Mollusca</taxon>
        <taxon>Gastropoda</taxon>
        <taxon>Heterobranchia</taxon>
        <taxon>Euthyneura</taxon>
        <taxon>Panpulmonata</taxon>
        <taxon>Sacoglossa</taxon>
        <taxon>Placobranchoidea</taxon>
        <taxon>Plakobranchidae</taxon>
        <taxon>Elysia</taxon>
    </lineage>
</organism>
<name>A0AAE1E8P2_9GAST</name>
<dbReference type="SUPFAM" id="SSF55797">
    <property type="entry name" value="PR-1-like"/>
    <property type="match status" value="1"/>
</dbReference>
<gene>
    <name evidence="3" type="ORF">RRG08_063386</name>
</gene>
<dbReference type="EMBL" id="JAWDGP010000692">
    <property type="protein sequence ID" value="KAK3798376.1"/>
    <property type="molecule type" value="Genomic_DNA"/>
</dbReference>
<dbReference type="CDD" id="cd05382">
    <property type="entry name" value="CAP_GAPR1-like"/>
    <property type="match status" value="1"/>
</dbReference>
<dbReference type="InterPro" id="IPR034113">
    <property type="entry name" value="SCP_GAPR1-like"/>
</dbReference>
<dbReference type="SMART" id="SM00198">
    <property type="entry name" value="SCP"/>
    <property type="match status" value="1"/>
</dbReference>
<dbReference type="PANTHER" id="PTHR10334">
    <property type="entry name" value="CYSTEINE-RICH SECRETORY PROTEIN-RELATED"/>
    <property type="match status" value="1"/>
</dbReference>
<accession>A0AAE1E8P2</accession>
<keyword evidence="4" id="KW-1185">Reference proteome</keyword>
<comment type="caution">
    <text evidence="3">The sequence shown here is derived from an EMBL/GenBank/DDBJ whole genome shotgun (WGS) entry which is preliminary data.</text>
</comment>
<dbReference type="InterPro" id="IPR018244">
    <property type="entry name" value="Allrgn_V5/Tpx1_CS"/>
</dbReference>